<keyword evidence="2" id="KW-0812">Transmembrane</keyword>
<sequence length="92" mass="10958">MLNDNKLIGIIIVSIFILIIIGVFKCIKLLRTDYDRSDNTDHYNKLDDDRSDNTDHYNKLDDDTQHVIYNYIHNSENTDSEKEFQFHHRNSV</sequence>
<protein>
    <submittedName>
        <fullName evidence="3">Uncharacterized protein</fullName>
    </submittedName>
</protein>
<evidence type="ECO:0000256" key="2">
    <source>
        <dbReference type="SAM" id="Phobius"/>
    </source>
</evidence>
<accession>A0A6C0CZZ4</accession>
<evidence type="ECO:0000313" key="3">
    <source>
        <dbReference type="EMBL" id="QHT09847.1"/>
    </source>
</evidence>
<dbReference type="EMBL" id="MN739517">
    <property type="protein sequence ID" value="QHT09847.1"/>
    <property type="molecule type" value="Genomic_DNA"/>
</dbReference>
<feature type="region of interest" description="Disordered" evidence="1">
    <location>
        <begin position="36"/>
        <end position="59"/>
    </location>
</feature>
<keyword evidence="2" id="KW-1133">Transmembrane helix</keyword>
<keyword evidence="2" id="KW-0472">Membrane</keyword>
<name>A0A6C0CZZ4_9ZZZZ</name>
<dbReference type="AlphaFoldDB" id="A0A6C0CZZ4"/>
<proteinExistence type="predicted"/>
<feature type="transmembrane region" description="Helical" evidence="2">
    <location>
        <begin position="6"/>
        <end position="27"/>
    </location>
</feature>
<organism evidence="3">
    <name type="scientific">viral metagenome</name>
    <dbReference type="NCBI Taxonomy" id="1070528"/>
    <lineage>
        <taxon>unclassified sequences</taxon>
        <taxon>metagenomes</taxon>
        <taxon>organismal metagenomes</taxon>
    </lineage>
</organism>
<evidence type="ECO:0000256" key="1">
    <source>
        <dbReference type="SAM" id="MobiDB-lite"/>
    </source>
</evidence>
<reference evidence="3" key="1">
    <citation type="journal article" date="2020" name="Nature">
        <title>Giant virus diversity and host interactions through global metagenomics.</title>
        <authorList>
            <person name="Schulz F."/>
            <person name="Roux S."/>
            <person name="Paez-Espino D."/>
            <person name="Jungbluth S."/>
            <person name="Walsh D.A."/>
            <person name="Denef V.J."/>
            <person name="McMahon K.D."/>
            <person name="Konstantinidis K.T."/>
            <person name="Eloe-Fadrosh E.A."/>
            <person name="Kyrpides N.C."/>
            <person name="Woyke T."/>
        </authorList>
    </citation>
    <scope>NUCLEOTIDE SEQUENCE</scope>
    <source>
        <strain evidence="3">GVMAG-M-3300023174-102</strain>
    </source>
</reference>